<dbReference type="InterPro" id="IPR045595">
    <property type="entry name" value="SufBD_N"/>
</dbReference>
<reference evidence="4 5" key="1">
    <citation type="submission" date="2014-10" db="EMBL/GenBank/DDBJ databases">
        <title>Kaistella jeonii genome.</title>
        <authorList>
            <person name="Clayton J.T."/>
            <person name="Newman J.D."/>
        </authorList>
    </citation>
    <scope>NUCLEOTIDE SEQUENCE [LARGE SCALE GENOMIC DNA]</scope>
    <source>
        <strain evidence="4 5">DSM 17048</strain>
    </source>
</reference>
<dbReference type="OrthoDB" id="9768262at2"/>
<evidence type="ECO:0000259" key="2">
    <source>
        <dbReference type="Pfam" id="PF01458"/>
    </source>
</evidence>
<feature type="domain" description="SUF system FeS cluster assembly SufBD N-terminal" evidence="3">
    <location>
        <begin position="10"/>
        <end position="167"/>
    </location>
</feature>
<feature type="domain" description="SUF system FeS cluster assembly SufBD core" evidence="2">
    <location>
        <begin position="175"/>
        <end position="404"/>
    </location>
</feature>
<dbReference type="STRING" id="266749.SAMN05421876_10539"/>
<proteinExistence type="inferred from homology"/>
<evidence type="ECO:0000313" key="4">
    <source>
        <dbReference type="EMBL" id="KIA89265.1"/>
    </source>
</evidence>
<dbReference type="Pfam" id="PF19295">
    <property type="entry name" value="SufBD_N"/>
    <property type="match status" value="1"/>
</dbReference>
<dbReference type="InterPro" id="IPR055346">
    <property type="entry name" value="Fe-S_cluster_assembly_SufBD"/>
</dbReference>
<dbReference type="InterPro" id="IPR000825">
    <property type="entry name" value="SUF_FeS_clus_asmbl_SufBD_core"/>
</dbReference>
<dbReference type="GO" id="GO:0016226">
    <property type="term" value="P:iron-sulfur cluster assembly"/>
    <property type="evidence" value="ECO:0007669"/>
    <property type="project" value="InterPro"/>
</dbReference>
<evidence type="ECO:0000313" key="5">
    <source>
        <dbReference type="Proteomes" id="UP000031473"/>
    </source>
</evidence>
<keyword evidence="5" id="KW-1185">Reference proteome</keyword>
<dbReference type="NCBIfam" id="TIGR01981">
    <property type="entry name" value="sufD"/>
    <property type="match status" value="1"/>
</dbReference>
<protein>
    <submittedName>
        <fullName evidence="4">Fe-S cluster assembly protein SufD</fullName>
    </submittedName>
</protein>
<dbReference type="Pfam" id="PF01458">
    <property type="entry name" value="SUFBD_core"/>
    <property type="match status" value="1"/>
</dbReference>
<evidence type="ECO:0000256" key="1">
    <source>
        <dbReference type="ARBA" id="ARBA00043967"/>
    </source>
</evidence>
<dbReference type="AlphaFoldDB" id="A0A0C1D648"/>
<comment type="similarity">
    <text evidence="1">Belongs to the iron-sulfur cluster assembly SufBD family.</text>
</comment>
<dbReference type="EMBL" id="JSYL01000003">
    <property type="protein sequence ID" value="KIA89265.1"/>
    <property type="molecule type" value="Genomic_DNA"/>
</dbReference>
<dbReference type="Proteomes" id="UP000031473">
    <property type="component" value="Unassembled WGS sequence"/>
</dbReference>
<name>A0A0C1D648_9FLAO</name>
<organism evidence="4 5">
    <name type="scientific">Kaistella jeonii</name>
    <dbReference type="NCBI Taxonomy" id="266749"/>
    <lineage>
        <taxon>Bacteria</taxon>
        <taxon>Pseudomonadati</taxon>
        <taxon>Bacteroidota</taxon>
        <taxon>Flavobacteriia</taxon>
        <taxon>Flavobacteriales</taxon>
        <taxon>Weeksellaceae</taxon>
        <taxon>Chryseobacterium group</taxon>
        <taxon>Kaistella</taxon>
    </lineage>
</organism>
<dbReference type="InterPro" id="IPR037284">
    <property type="entry name" value="SUF_FeS_clus_asmbl_SufBD_sf"/>
</dbReference>
<gene>
    <name evidence="4" type="ORF">OA86_06605</name>
</gene>
<dbReference type="SUPFAM" id="SSF101960">
    <property type="entry name" value="Stabilizer of iron transporter SufD"/>
    <property type="match status" value="1"/>
</dbReference>
<sequence>MALLENIQNNHAAFLDTLQHRFLDENRNAALKKFFHFGFPTKKDEEYKYTNLREITEKNYNFFPKEAHTISKEQIAELHLGEENFDWIVFINGQLHKELSKISIENVELLSFNYALNDPKHKDIFDNYFNSIADQNLAFTNLNTAYCKMGFFLKVPKNVVIQKPIHVFYISQNQDENTFYNTRNLLIAESGSKIEVIESHHNFDDTFVFTNSVTEIFTYQNAKADWHKLQNDSNTSYMMDHTFAKQERDSLTTVNTFTFGGKLVRNNLDFIHNGENINSFMNGITIIDDDQLVDHHTAVHHKTPHCESYQNYKGIYKGKSHGVFNGKVFVDKIAQKTNAYQQNNNILLDEGATIDSKPQLEIFADDVKCSHGCTVGQLNEDALFYLRARGISKNEAQAMLLFAFANDAMQNIDIEPLRVKISKLLAEKLEVDMSFEDIF</sequence>
<dbReference type="PANTHER" id="PTHR43575:SF1">
    <property type="entry name" value="PROTEIN ABCI7, CHLOROPLASTIC"/>
    <property type="match status" value="1"/>
</dbReference>
<dbReference type="PANTHER" id="PTHR43575">
    <property type="entry name" value="PROTEIN ABCI7, CHLOROPLASTIC"/>
    <property type="match status" value="1"/>
</dbReference>
<dbReference type="RefSeq" id="WP_039350737.1">
    <property type="nucleotide sequence ID" value="NZ_FOLA01000005.1"/>
</dbReference>
<comment type="caution">
    <text evidence="4">The sequence shown here is derived from an EMBL/GenBank/DDBJ whole genome shotgun (WGS) entry which is preliminary data.</text>
</comment>
<dbReference type="InterPro" id="IPR011542">
    <property type="entry name" value="SUF_FeS_clus_asmbl_SufD"/>
</dbReference>
<accession>A0A0C1D648</accession>
<evidence type="ECO:0000259" key="3">
    <source>
        <dbReference type="Pfam" id="PF19295"/>
    </source>
</evidence>